<dbReference type="AlphaFoldDB" id="A0AAN8MSM7"/>
<comment type="caution">
    <text evidence="1">The sequence shown here is derived from an EMBL/GenBank/DDBJ whole genome shotgun (WGS) entry which is preliminary data.</text>
</comment>
<keyword evidence="2" id="KW-1185">Reference proteome</keyword>
<accession>A0AAN8MSM7</accession>
<gene>
    <name evidence="1" type="ORF">TWF718_008458</name>
</gene>
<name>A0AAN8MSM7_9PEZI</name>
<dbReference type="Proteomes" id="UP001313282">
    <property type="component" value="Unassembled WGS sequence"/>
</dbReference>
<evidence type="ECO:0000313" key="1">
    <source>
        <dbReference type="EMBL" id="KAK6343084.1"/>
    </source>
</evidence>
<protein>
    <submittedName>
        <fullName evidence="1">Uncharacterized protein</fullName>
    </submittedName>
</protein>
<reference evidence="1 2" key="1">
    <citation type="submission" date="2019-10" db="EMBL/GenBank/DDBJ databases">
        <authorList>
            <person name="Palmer J.M."/>
        </authorList>
    </citation>
    <scope>NUCLEOTIDE SEQUENCE [LARGE SCALE GENOMIC DNA]</scope>
    <source>
        <strain evidence="1 2">TWF718</strain>
    </source>
</reference>
<dbReference type="EMBL" id="JAVHNR010000005">
    <property type="protein sequence ID" value="KAK6343084.1"/>
    <property type="molecule type" value="Genomic_DNA"/>
</dbReference>
<sequence length="256" mass="28602">MSQQEEFPFPYSQGLPATAWPPTGTPMLTPAIPTIFPTQPVHPDLPMISSGMPSSLISPMPGFGPMPMPTTPFMPSPVPTAASSAFSTPFGTVNGIPPDLPMASGQPGPNNAQALEAIFGPVPDYAKANTSHYNLGFQPPPYKNFVPAPIYIENSTEDLAYQNVARENYRNGLTTDPWRNQPIPDNNVPQFVQRFEDLSFADQMRGRRLRRRYNNNMTDAQRRDMDRRRLQRTESYEPELDEEIWESSPGCRCTIL</sequence>
<organism evidence="1 2">
    <name type="scientific">Orbilia javanica</name>
    <dbReference type="NCBI Taxonomy" id="47235"/>
    <lineage>
        <taxon>Eukaryota</taxon>
        <taxon>Fungi</taxon>
        <taxon>Dikarya</taxon>
        <taxon>Ascomycota</taxon>
        <taxon>Pezizomycotina</taxon>
        <taxon>Orbiliomycetes</taxon>
        <taxon>Orbiliales</taxon>
        <taxon>Orbiliaceae</taxon>
        <taxon>Orbilia</taxon>
    </lineage>
</organism>
<proteinExistence type="predicted"/>
<evidence type="ECO:0000313" key="2">
    <source>
        <dbReference type="Proteomes" id="UP001313282"/>
    </source>
</evidence>